<accession>A0A1B7XEQ9</accession>
<evidence type="ECO:0008006" key="3">
    <source>
        <dbReference type="Google" id="ProtNLM"/>
    </source>
</evidence>
<dbReference type="EMBL" id="JXMS01000009">
    <property type="protein sequence ID" value="OBQ52664.1"/>
    <property type="molecule type" value="Genomic_DNA"/>
</dbReference>
<dbReference type="STRING" id="1560234.SP90_06745"/>
<dbReference type="InterPro" id="IPR029063">
    <property type="entry name" value="SAM-dependent_MTases_sf"/>
</dbReference>
<protein>
    <recommendedName>
        <fullName evidence="3">Methyltransferase domain-containing protein</fullName>
    </recommendedName>
</protein>
<dbReference type="SUPFAM" id="SSF53335">
    <property type="entry name" value="S-adenosyl-L-methionine-dependent methyltransferases"/>
    <property type="match status" value="1"/>
</dbReference>
<dbReference type="AlphaFoldDB" id="A0A1B7XEQ9"/>
<keyword evidence="2" id="KW-1185">Reference proteome</keyword>
<evidence type="ECO:0000313" key="2">
    <source>
        <dbReference type="Proteomes" id="UP000091979"/>
    </source>
</evidence>
<dbReference type="Proteomes" id="UP000091979">
    <property type="component" value="Unassembled WGS sequence"/>
</dbReference>
<dbReference type="CDD" id="cd02440">
    <property type="entry name" value="AdoMet_MTases"/>
    <property type="match status" value="1"/>
</dbReference>
<reference evidence="1 2" key="1">
    <citation type="submission" date="2015-01" db="EMBL/GenBank/DDBJ databases">
        <title>Desulfovibrio sp. JC271 draft genome sequence.</title>
        <authorList>
            <person name="Shivani Y."/>
            <person name="Subhash Y."/>
            <person name="Sasikala C."/>
            <person name="Ramana C.V."/>
        </authorList>
    </citation>
    <scope>NUCLEOTIDE SEQUENCE [LARGE SCALE GENOMIC DNA]</scope>
    <source>
        <strain evidence="1 2">JC271</strain>
    </source>
</reference>
<sequence>MVVELGAGTGCISRHVSRSLKNGATFISIEKNPQLYKTLVEQQSDTCFVLDAAENLPAILQQHSVTKADVIISSLPWASFSTTLQHQITHAIRASLKPDGIFITYAYVCGALLPSFAAFRKQLTESFCTVDTSRIVWNNFPPAFLYQCRKPVPVFVKSAGIPSSHRSKYNC</sequence>
<comment type="caution">
    <text evidence="1">The sequence shown here is derived from an EMBL/GenBank/DDBJ whole genome shotgun (WGS) entry which is preliminary data.</text>
</comment>
<dbReference type="Gene3D" id="3.40.50.150">
    <property type="entry name" value="Vaccinia Virus protein VP39"/>
    <property type="match status" value="1"/>
</dbReference>
<evidence type="ECO:0000313" key="1">
    <source>
        <dbReference type="EMBL" id="OBQ52664.1"/>
    </source>
</evidence>
<organism evidence="1 2">
    <name type="scientific">Halodesulfovibrio spirochaetisodalis</name>
    <dbReference type="NCBI Taxonomy" id="1560234"/>
    <lineage>
        <taxon>Bacteria</taxon>
        <taxon>Pseudomonadati</taxon>
        <taxon>Thermodesulfobacteriota</taxon>
        <taxon>Desulfovibrionia</taxon>
        <taxon>Desulfovibrionales</taxon>
        <taxon>Desulfovibrionaceae</taxon>
        <taxon>Halodesulfovibrio</taxon>
    </lineage>
</organism>
<gene>
    <name evidence="1" type="ORF">SP90_06745</name>
</gene>
<dbReference type="PATRIC" id="fig|1560234.3.peg.3325"/>
<name>A0A1B7XEQ9_9BACT</name>
<proteinExistence type="predicted"/>